<dbReference type="Pfam" id="PF01590">
    <property type="entry name" value="GAF"/>
    <property type="match status" value="1"/>
</dbReference>
<dbReference type="InterPro" id="IPR008279">
    <property type="entry name" value="PEP-util_enz_mobile_dom"/>
</dbReference>
<dbReference type="InterPro" id="IPR003018">
    <property type="entry name" value="GAF"/>
</dbReference>
<dbReference type="SUPFAM" id="SSF52009">
    <property type="entry name" value="Phosphohistidine domain"/>
    <property type="match status" value="1"/>
</dbReference>
<dbReference type="InterPro" id="IPR000121">
    <property type="entry name" value="PEP_util_C"/>
</dbReference>
<evidence type="ECO:0000256" key="8">
    <source>
        <dbReference type="ARBA" id="ARBA00022597"/>
    </source>
</evidence>
<dbReference type="SUPFAM" id="SSF47831">
    <property type="entry name" value="Enzyme I of the PEP:sugar phosphotransferase system HPr-binding (sub)domain"/>
    <property type="match status" value="1"/>
</dbReference>
<dbReference type="PANTHER" id="PTHR46244:SF6">
    <property type="entry name" value="PHOSPHOENOLPYRUVATE-PROTEIN PHOSPHOTRANSFERASE"/>
    <property type="match status" value="1"/>
</dbReference>
<dbReference type="Pfam" id="PF05524">
    <property type="entry name" value="PEP-utilisers_N"/>
    <property type="match status" value="1"/>
</dbReference>
<dbReference type="PANTHER" id="PTHR46244">
    <property type="entry name" value="PHOSPHOENOLPYRUVATE-PROTEIN PHOSPHOTRANSFERASE"/>
    <property type="match status" value="1"/>
</dbReference>
<sequence>MGLMSINPDIVTTPPRLMRAIRAAMEGTESVQERLDDFVAAISSSMRVNVASIYLLRQGEELELSATQGLKRSAVHKTRMKPGEGLVGHVALTARPLNLADAPSHPLFSYRPETGEDPFKSFLGVPILRGGRTLGVLVVQSKDARSFSEDEVEDMLTVAMVLAEIIVDDERVGGKKAALKGISLAQTKPETLSAKAFAPGLARGYAVLHRPPVAPANLLAENIAQEELRLEDAITRLRAHVDAMVSGEAATLTRASKEIYEAYRTFAYDRKWVGRLREAVHSGLTSEAAVERVRNEHRARLMKVRDPYLRARLHDLEDLANRMLRLLSGDSVTPDIPDDAILFARELGPAELLDYDRDKLAAVVLEEGTLSSHTSIIARALGLPLIGRATGVLDRIETGDDVLVDAEDGFVHLRPLETQVSGFQMRLNIRGEMSRAYDQLRFRRTITRDGLEVDLMLNAGLLVDLPQLDQAGADGIGLFRTEFQFMVSDFMPRLNQQTELYRKAIMAAGDRPVTFRTLDLGGDKILPYIDPVPEENPAMGWRAIRIGLDRPGLMRYQLRALVAAGAGRHLRVMFPMVTTVEEMVDARALFDREIERAKKLGQELPSKVEVGVMLETPALAWQINAVCDVADFVSVGANDLMQFFFAADRDNARVADRYDPLSPAALSILSYIAEGCRINDTPVSVCGEIAGRPLEAACLVALGFDTLSMPVTGIGPVKSALMAIDASELRELILPNIKVTTRLPSLRGLVRDYCLETGVPL</sequence>
<dbReference type="InterPro" id="IPR015813">
    <property type="entry name" value="Pyrv/PenolPyrv_kinase-like_dom"/>
</dbReference>
<evidence type="ECO:0000313" key="15">
    <source>
        <dbReference type="EMBL" id="GLQ21126.1"/>
    </source>
</evidence>
<evidence type="ECO:0000256" key="11">
    <source>
        <dbReference type="ARBA" id="ARBA00022723"/>
    </source>
</evidence>
<dbReference type="Gene3D" id="3.50.30.10">
    <property type="entry name" value="Phosphohistidine domain"/>
    <property type="match status" value="1"/>
</dbReference>
<feature type="domain" description="GAF" evidence="14">
    <location>
        <begin position="30"/>
        <end position="176"/>
    </location>
</feature>
<dbReference type="Gene3D" id="1.10.274.10">
    <property type="entry name" value="PtsI, HPr-binding domain"/>
    <property type="match status" value="1"/>
</dbReference>
<proteinExistence type="inferred from homology"/>
<evidence type="ECO:0000256" key="13">
    <source>
        <dbReference type="ARBA" id="ARBA00022842"/>
    </source>
</evidence>
<accession>A0ABQ5V3G5</accession>
<evidence type="ECO:0000256" key="12">
    <source>
        <dbReference type="ARBA" id="ARBA00022777"/>
    </source>
</evidence>
<keyword evidence="9" id="KW-0808">Transferase</keyword>
<dbReference type="Gene3D" id="3.30.450.40">
    <property type="match status" value="1"/>
</dbReference>
<gene>
    <name evidence="15" type="primary">ptsP</name>
    <name evidence="15" type="ORF">GCM10007854_20810</name>
</gene>
<organism evidence="15 16">
    <name type="scientific">Algimonas porphyrae</name>
    <dbReference type="NCBI Taxonomy" id="1128113"/>
    <lineage>
        <taxon>Bacteria</taxon>
        <taxon>Pseudomonadati</taxon>
        <taxon>Pseudomonadota</taxon>
        <taxon>Alphaproteobacteria</taxon>
        <taxon>Maricaulales</taxon>
        <taxon>Robiginitomaculaceae</taxon>
        <taxon>Algimonas</taxon>
    </lineage>
</organism>
<keyword evidence="8" id="KW-0762">Sugar transport</keyword>
<keyword evidence="10" id="KW-0598">Phosphotransferase system</keyword>
<dbReference type="InterPro" id="IPR040442">
    <property type="entry name" value="Pyrv_kinase-like_dom_sf"/>
</dbReference>
<dbReference type="InterPro" id="IPR050499">
    <property type="entry name" value="PEP-utilizing_PTS_enzyme"/>
</dbReference>
<comment type="subcellular location">
    <subcellularLocation>
        <location evidence="3">Cytoplasm</location>
    </subcellularLocation>
</comment>
<dbReference type="InterPro" id="IPR006318">
    <property type="entry name" value="PTS_EI-like"/>
</dbReference>
<dbReference type="SUPFAM" id="SSF55781">
    <property type="entry name" value="GAF domain-like"/>
    <property type="match status" value="1"/>
</dbReference>
<keyword evidence="13" id="KW-0460">Magnesium</keyword>
<reference evidence="15" key="1">
    <citation type="journal article" date="2014" name="Int. J. Syst. Evol. Microbiol.">
        <title>Complete genome of a new Firmicutes species belonging to the dominant human colonic microbiota ('Ruminococcus bicirculans') reveals two chromosomes and a selective capacity to utilize plant glucans.</title>
        <authorList>
            <consortium name="NISC Comparative Sequencing Program"/>
            <person name="Wegmann U."/>
            <person name="Louis P."/>
            <person name="Goesmann A."/>
            <person name="Henrissat B."/>
            <person name="Duncan S.H."/>
            <person name="Flint H.J."/>
        </authorList>
    </citation>
    <scope>NUCLEOTIDE SEQUENCE</scope>
    <source>
        <strain evidence="15">NBRC 108216</strain>
    </source>
</reference>
<dbReference type="Pfam" id="PF00391">
    <property type="entry name" value="PEP-utilizers"/>
    <property type="match status" value="1"/>
</dbReference>
<keyword evidence="16" id="KW-1185">Reference proteome</keyword>
<dbReference type="InterPro" id="IPR036618">
    <property type="entry name" value="PtsI_HPr-bd_sf"/>
</dbReference>
<dbReference type="EMBL" id="BSNJ01000004">
    <property type="protein sequence ID" value="GLQ21126.1"/>
    <property type="molecule type" value="Genomic_DNA"/>
</dbReference>
<comment type="cofactor">
    <cofactor evidence="2">
        <name>Mg(2+)</name>
        <dbReference type="ChEBI" id="CHEBI:18420"/>
    </cofactor>
</comment>
<dbReference type="EC" id="2.7.3.9" evidence="5"/>
<evidence type="ECO:0000256" key="7">
    <source>
        <dbReference type="ARBA" id="ARBA00022490"/>
    </source>
</evidence>
<dbReference type="SUPFAM" id="SSF51621">
    <property type="entry name" value="Phosphoenolpyruvate/pyruvate domain"/>
    <property type="match status" value="1"/>
</dbReference>
<evidence type="ECO:0000259" key="14">
    <source>
        <dbReference type="SMART" id="SM00065"/>
    </source>
</evidence>
<dbReference type="Gene3D" id="3.20.20.60">
    <property type="entry name" value="Phosphoenolpyruvate-binding domains"/>
    <property type="match status" value="1"/>
</dbReference>
<evidence type="ECO:0000256" key="1">
    <source>
        <dbReference type="ARBA" id="ARBA00000683"/>
    </source>
</evidence>
<protein>
    <recommendedName>
        <fullName evidence="5">phosphoenolpyruvate--protein phosphotransferase</fullName>
        <ecNumber evidence="5">2.7.3.9</ecNumber>
    </recommendedName>
</protein>
<evidence type="ECO:0000256" key="5">
    <source>
        <dbReference type="ARBA" id="ARBA00012232"/>
    </source>
</evidence>
<keyword evidence="6" id="KW-0813">Transport</keyword>
<dbReference type="InterPro" id="IPR029016">
    <property type="entry name" value="GAF-like_dom_sf"/>
</dbReference>
<evidence type="ECO:0000256" key="6">
    <source>
        <dbReference type="ARBA" id="ARBA00022448"/>
    </source>
</evidence>
<keyword evidence="7" id="KW-0963">Cytoplasm</keyword>
<dbReference type="NCBIfam" id="TIGR01417">
    <property type="entry name" value="PTS_I_fam"/>
    <property type="match status" value="1"/>
</dbReference>
<name>A0ABQ5V3G5_9PROT</name>
<dbReference type="InterPro" id="IPR008731">
    <property type="entry name" value="PTS_EIN"/>
</dbReference>
<dbReference type="Pfam" id="PF02896">
    <property type="entry name" value="PEP-utilizers_C"/>
    <property type="match status" value="1"/>
</dbReference>
<evidence type="ECO:0000256" key="9">
    <source>
        <dbReference type="ARBA" id="ARBA00022679"/>
    </source>
</evidence>
<dbReference type="InterPro" id="IPR036637">
    <property type="entry name" value="Phosphohistidine_dom_sf"/>
</dbReference>
<keyword evidence="11" id="KW-0479">Metal-binding</keyword>
<comment type="caution">
    <text evidence="15">The sequence shown here is derived from an EMBL/GenBank/DDBJ whole genome shotgun (WGS) entry which is preliminary data.</text>
</comment>
<evidence type="ECO:0000256" key="2">
    <source>
        <dbReference type="ARBA" id="ARBA00001946"/>
    </source>
</evidence>
<dbReference type="Proteomes" id="UP001161390">
    <property type="component" value="Unassembled WGS sequence"/>
</dbReference>
<reference evidence="15" key="2">
    <citation type="submission" date="2023-01" db="EMBL/GenBank/DDBJ databases">
        <title>Draft genome sequence of Algimonas porphyrae strain NBRC 108216.</title>
        <authorList>
            <person name="Sun Q."/>
            <person name="Mori K."/>
        </authorList>
    </citation>
    <scope>NUCLEOTIDE SEQUENCE</scope>
    <source>
        <strain evidence="15">NBRC 108216</strain>
    </source>
</reference>
<keyword evidence="12" id="KW-0418">Kinase</keyword>
<dbReference type="SMART" id="SM00065">
    <property type="entry name" value="GAF"/>
    <property type="match status" value="1"/>
</dbReference>
<comment type="catalytic activity">
    <reaction evidence="1">
        <text>L-histidyl-[protein] + phosphoenolpyruvate = N(pros)-phospho-L-histidyl-[protein] + pyruvate</text>
        <dbReference type="Rhea" id="RHEA:23880"/>
        <dbReference type="Rhea" id="RHEA-COMP:9745"/>
        <dbReference type="Rhea" id="RHEA-COMP:9746"/>
        <dbReference type="ChEBI" id="CHEBI:15361"/>
        <dbReference type="ChEBI" id="CHEBI:29979"/>
        <dbReference type="ChEBI" id="CHEBI:58702"/>
        <dbReference type="ChEBI" id="CHEBI:64837"/>
        <dbReference type="EC" id="2.7.3.9"/>
    </reaction>
</comment>
<evidence type="ECO:0000256" key="3">
    <source>
        <dbReference type="ARBA" id="ARBA00004496"/>
    </source>
</evidence>
<evidence type="ECO:0000313" key="16">
    <source>
        <dbReference type="Proteomes" id="UP001161390"/>
    </source>
</evidence>
<dbReference type="PRINTS" id="PR01736">
    <property type="entry name" value="PHPHTRNFRASE"/>
</dbReference>
<comment type="similarity">
    <text evidence="4">Belongs to the PEP-utilizing enzyme family.</text>
</comment>
<evidence type="ECO:0000256" key="10">
    <source>
        <dbReference type="ARBA" id="ARBA00022683"/>
    </source>
</evidence>
<evidence type="ECO:0000256" key="4">
    <source>
        <dbReference type="ARBA" id="ARBA00007837"/>
    </source>
</evidence>